<dbReference type="EMBL" id="KI660179">
    <property type="protein sequence ID" value="ETN77295.1"/>
    <property type="molecule type" value="Genomic_DNA"/>
</dbReference>
<dbReference type="KEGG" id="nai:NECAME_11148"/>
<dbReference type="InterPro" id="IPR036691">
    <property type="entry name" value="Endo/exonu/phosph_ase_sf"/>
</dbReference>
<evidence type="ECO:0000313" key="2">
    <source>
        <dbReference type="Proteomes" id="UP000053676"/>
    </source>
</evidence>
<dbReference type="Proteomes" id="UP000053676">
    <property type="component" value="Unassembled WGS sequence"/>
</dbReference>
<dbReference type="Gene3D" id="3.60.10.10">
    <property type="entry name" value="Endonuclease/exonuclease/phosphatase"/>
    <property type="match status" value="1"/>
</dbReference>
<keyword evidence="2" id="KW-1185">Reference proteome</keyword>
<dbReference type="OrthoDB" id="5862131at2759"/>
<accession>W2T5L6</accession>
<sequence>MWSNTSFDYFRRLRSNIKLQRRRSRSFLYGPGEFNAKVGPRRTPEELHIWTHGLQWNDQGERLSKFIMTTKTIHGNSQFQKPSSLRWTWESPGGGYRSKIDHIIVNKRFCLTDVAAVPKFYTGSDLLRERFSFTRRAEKAAKFRERNPRTIINWDLFATKTFFIIQNVTLGTMLFNRNCLEHMGGMNVDATFDFNGVNIVARQAFSECCEGNPIEEDLKNNNK</sequence>
<gene>
    <name evidence="1" type="ORF">NECAME_11148</name>
</gene>
<evidence type="ECO:0000313" key="1">
    <source>
        <dbReference type="EMBL" id="ETN77295.1"/>
    </source>
</evidence>
<organism evidence="1 2">
    <name type="scientific">Necator americanus</name>
    <name type="common">Human hookworm</name>
    <dbReference type="NCBI Taxonomy" id="51031"/>
    <lineage>
        <taxon>Eukaryota</taxon>
        <taxon>Metazoa</taxon>
        <taxon>Ecdysozoa</taxon>
        <taxon>Nematoda</taxon>
        <taxon>Chromadorea</taxon>
        <taxon>Rhabditida</taxon>
        <taxon>Rhabditina</taxon>
        <taxon>Rhabditomorpha</taxon>
        <taxon>Strongyloidea</taxon>
        <taxon>Ancylostomatidae</taxon>
        <taxon>Bunostominae</taxon>
        <taxon>Necator</taxon>
    </lineage>
</organism>
<reference evidence="2" key="1">
    <citation type="journal article" date="2014" name="Nat. Genet.">
        <title>Genome of the human hookworm Necator americanus.</title>
        <authorList>
            <person name="Tang Y.T."/>
            <person name="Gao X."/>
            <person name="Rosa B.A."/>
            <person name="Abubucker S."/>
            <person name="Hallsworth-Pepin K."/>
            <person name="Martin J."/>
            <person name="Tyagi R."/>
            <person name="Heizer E."/>
            <person name="Zhang X."/>
            <person name="Bhonagiri-Palsikar V."/>
            <person name="Minx P."/>
            <person name="Warren W.C."/>
            <person name="Wang Q."/>
            <person name="Zhan B."/>
            <person name="Hotez P.J."/>
            <person name="Sternberg P.W."/>
            <person name="Dougall A."/>
            <person name="Gaze S.T."/>
            <person name="Mulvenna J."/>
            <person name="Sotillo J."/>
            <person name="Ranganathan S."/>
            <person name="Rabelo E.M."/>
            <person name="Wilson R.K."/>
            <person name="Felgner P.L."/>
            <person name="Bethony J."/>
            <person name="Hawdon J.M."/>
            <person name="Gasser R.B."/>
            <person name="Loukas A."/>
            <person name="Mitreva M."/>
        </authorList>
    </citation>
    <scope>NUCLEOTIDE SEQUENCE [LARGE SCALE GENOMIC DNA]</scope>
</reference>
<dbReference type="AlphaFoldDB" id="W2T5L6"/>
<protein>
    <submittedName>
        <fullName evidence="1">Uncharacterized protein</fullName>
    </submittedName>
</protein>
<name>W2T5L6_NECAM</name>
<proteinExistence type="predicted"/>